<evidence type="ECO:0000259" key="1">
    <source>
        <dbReference type="PROSITE" id="PS50105"/>
    </source>
</evidence>
<dbReference type="AlphaFoldDB" id="A0AAW1UZ24"/>
<feature type="domain" description="SAM" evidence="1">
    <location>
        <begin position="46"/>
        <end position="108"/>
    </location>
</feature>
<dbReference type="SMART" id="SM00454">
    <property type="entry name" value="SAM"/>
    <property type="match status" value="1"/>
</dbReference>
<dbReference type="Pfam" id="PF00536">
    <property type="entry name" value="SAM_1"/>
    <property type="match status" value="1"/>
</dbReference>
<evidence type="ECO:0000313" key="2">
    <source>
        <dbReference type="EMBL" id="KAK9888364.1"/>
    </source>
</evidence>
<dbReference type="InterPro" id="IPR013761">
    <property type="entry name" value="SAM/pointed_sf"/>
</dbReference>
<reference evidence="2 3" key="1">
    <citation type="submission" date="2023-03" db="EMBL/GenBank/DDBJ databases">
        <title>Genome insight into feeding habits of ladybird beetles.</title>
        <authorList>
            <person name="Li H.-S."/>
            <person name="Huang Y.-H."/>
            <person name="Pang H."/>
        </authorList>
    </citation>
    <scope>NUCLEOTIDE SEQUENCE [LARGE SCALE GENOMIC DNA]</scope>
    <source>
        <strain evidence="2">SYSU_2023b</strain>
        <tissue evidence="2">Whole body</tissue>
    </source>
</reference>
<dbReference type="EMBL" id="JARQZJ010000121">
    <property type="protein sequence ID" value="KAK9888364.1"/>
    <property type="molecule type" value="Genomic_DNA"/>
</dbReference>
<name>A0AAW1UZ24_9CUCU</name>
<accession>A0AAW1UZ24</accession>
<proteinExistence type="predicted"/>
<organism evidence="2 3">
    <name type="scientific">Henosepilachna vigintioctopunctata</name>
    <dbReference type="NCBI Taxonomy" id="420089"/>
    <lineage>
        <taxon>Eukaryota</taxon>
        <taxon>Metazoa</taxon>
        <taxon>Ecdysozoa</taxon>
        <taxon>Arthropoda</taxon>
        <taxon>Hexapoda</taxon>
        <taxon>Insecta</taxon>
        <taxon>Pterygota</taxon>
        <taxon>Neoptera</taxon>
        <taxon>Endopterygota</taxon>
        <taxon>Coleoptera</taxon>
        <taxon>Polyphaga</taxon>
        <taxon>Cucujiformia</taxon>
        <taxon>Coccinelloidea</taxon>
        <taxon>Coccinellidae</taxon>
        <taxon>Epilachninae</taxon>
        <taxon>Epilachnini</taxon>
        <taxon>Henosepilachna</taxon>
    </lineage>
</organism>
<sequence length="141" mass="16259">MGKGSSKLKRSKYHNSFSLNRFASLPTRFKSRIHKVNGVQHDAATTKSMDITKWLHNLDLEEYKENFAKFNGVEDILDLSEMDIKNLGVKISSHRALIVHSLTVLRAKYYDNFEKNRIIKQPSLRHSVAVDTNKVEDDDIL</sequence>
<dbReference type="PROSITE" id="PS50105">
    <property type="entry name" value="SAM_DOMAIN"/>
    <property type="match status" value="1"/>
</dbReference>
<keyword evidence="3" id="KW-1185">Reference proteome</keyword>
<dbReference type="SUPFAM" id="SSF47769">
    <property type="entry name" value="SAM/Pointed domain"/>
    <property type="match status" value="1"/>
</dbReference>
<protein>
    <recommendedName>
        <fullName evidence="1">SAM domain-containing protein</fullName>
    </recommendedName>
</protein>
<dbReference type="Proteomes" id="UP001431783">
    <property type="component" value="Unassembled WGS sequence"/>
</dbReference>
<evidence type="ECO:0000313" key="3">
    <source>
        <dbReference type="Proteomes" id="UP001431783"/>
    </source>
</evidence>
<dbReference type="Gene3D" id="1.10.150.50">
    <property type="entry name" value="Transcription Factor, Ets-1"/>
    <property type="match status" value="1"/>
</dbReference>
<dbReference type="InterPro" id="IPR001660">
    <property type="entry name" value="SAM"/>
</dbReference>
<gene>
    <name evidence="2" type="ORF">WA026_000618</name>
</gene>
<comment type="caution">
    <text evidence="2">The sequence shown here is derived from an EMBL/GenBank/DDBJ whole genome shotgun (WGS) entry which is preliminary data.</text>
</comment>